<dbReference type="PANTHER" id="PTHR43072">
    <property type="entry name" value="N-ACETYLTRANSFERASE"/>
    <property type="match status" value="1"/>
</dbReference>
<name>A0A931G0C8_9ACTN</name>
<dbReference type="SUPFAM" id="SSF55729">
    <property type="entry name" value="Acyl-CoA N-acyltransferases (Nat)"/>
    <property type="match status" value="1"/>
</dbReference>
<dbReference type="Gene3D" id="3.40.630.30">
    <property type="match status" value="1"/>
</dbReference>
<protein>
    <submittedName>
        <fullName evidence="2">GNAT family N-acetyltransferase</fullName>
    </submittedName>
</protein>
<reference evidence="2" key="1">
    <citation type="submission" date="2020-11" db="EMBL/GenBank/DDBJ databases">
        <title>Isolation and identification of active actinomycetes.</title>
        <authorList>
            <person name="Sun X."/>
        </authorList>
    </citation>
    <scope>NUCLEOTIDE SEQUENCE</scope>
    <source>
        <strain evidence="2">NEAU-A11</strain>
    </source>
</reference>
<proteinExistence type="predicted"/>
<dbReference type="Proteomes" id="UP000598146">
    <property type="component" value="Unassembled WGS sequence"/>
</dbReference>
<dbReference type="EMBL" id="JADQTO010000022">
    <property type="protein sequence ID" value="MBG0566638.1"/>
    <property type="molecule type" value="Genomic_DNA"/>
</dbReference>
<accession>A0A931G0C8</accession>
<organism evidence="2 3">
    <name type="scientific">Actinoplanes aureus</name>
    <dbReference type="NCBI Taxonomy" id="2792083"/>
    <lineage>
        <taxon>Bacteria</taxon>
        <taxon>Bacillati</taxon>
        <taxon>Actinomycetota</taxon>
        <taxon>Actinomycetes</taxon>
        <taxon>Micromonosporales</taxon>
        <taxon>Micromonosporaceae</taxon>
        <taxon>Actinoplanes</taxon>
    </lineage>
</organism>
<dbReference type="InterPro" id="IPR016181">
    <property type="entry name" value="Acyl_CoA_acyltransferase"/>
</dbReference>
<comment type="caution">
    <text evidence="2">The sequence shown here is derived from an EMBL/GenBank/DDBJ whole genome shotgun (WGS) entry which is preliminary data.</text>
</comment>
<dbReference type="CDD" id="cd04301">
    <property type="entry name" value="NAT_SF"/>
    <property type="match status" value="1"/>
</dbReference>
<dbReference type="GO" id="GO:0016747">
    <property type="term" value="F:acyltransferase activity, transferring groups other than amino-acyl groups"/>
    <property type="evidence" value="ECO:0007669"/>
    <property type="project" value="InterPro"/>
</dbReference>
<evidence type="ECO:0000313" key="2">
    <source>
        <dbReference type="EMBL" id="MBG0566638.1"/>
    </source>
</evidence>
<dbReference type="PIRSF" id="PIRSF037663">
    <property type="entry name" value="Acetyltransf_GNAT_prd"/>
    <property type="match status" value="1"/>
</dbReference>
<dbReference type="Pfam" id="PF00583">
    <property type="entry name" value="Acetyltransf_1"/>
    <property type="match status" value="1"/>
</dbReference>
<dbReference type="PANTHER" id="PTHR43072:SF36">
    <property type="entry name" value="RIBOSOMAL-PROTEIN-ALANINE ACETYLTRANSFERASE"/>
    <property type="match status" value="1"/>
</dbReference>
<sequence length="149" mass="16031">MAWELRPARAADYDEIVAVVDDWWARAIAGSLPRLFLDHFHRSSLVARDRTGVLAGFLIGVLSPSQPGRAYVHFAGVAPAARGAGLGRRLYEEFFALARAAGCNGVKAITSPMNAGSIAFHDRLGFTVTGPIVGYDGPGRDMMVFDRAL</sequence>
<feature type="domain" description="N-acetyltransferase" evidence="1">
    <location>
        <begin position="3"/>
        <end position="147"/>
    </location>
</feature>
<evidence type="ECO:0000313" key="3">
    <source>
        <dbReference type="Proteomes" id="UP000598146"/>
    </source>
</evidence>
<dbReference type="PROSITE" id="PS51186">
    <property type="entry name" value="GNAT"/>
    <property type="match status" value="1"/>
</dbReference>
<dbReference type="AlphaFoldDB" id="A0A931G0C8"/>
<dbReference type="InterPro" id="IPR017255">
    <property type="entry name" value="AcTrfase_GNAT_prd"/>
</dbReference>
<dbReference type="InterPro" id="IPR000182">
    <property type="entry name" value="GNAT_dom"/>
</dbReference>
<keyword evidence="3" id="KW-1185">Reference proteome</keyword>
<gene>
    <name evidence="2" type="ORF">I4J89_34850</name>
</gene>
<evidence type="ECO:0000259" key="1">
    <source>
        <dbReference type="PROSITE" id="PS51186"/>
    </source>
</evidence>